<protein>
    <submittedName>
        <fullName evidence="2">Uncharacterized protein</fullName>
    </submittedName>
</protein>
<reference evidence="2" key="1">
    <citation type="journal article" date="2011" name="PLoS Genet.">
        <title>Parallel evolution of a type IV secretion system in radiating lineages of the host-restricted bacterial pathogen Bartonella.</title>
        <authorList>
            <person name="Engel P."/>
            <person name="Salzburger W."/>
            <person name="Liesch M."/>
            <person name="Chang C.C."/>
            <person name="Maruyama S."/>
            <person name="Lanz C."/>
            <person name="Calteau A."/>
            <person name="Lajus A."/>
            <person name="Medigue C."/>
            <person name="Schuster S.C."/>
            <person name="Dehio C."/>
        </authorList>
    </citation>
    <scope>NUCLEOTIDE SEQUENCE</scope>
    <source>
        <strain evidence="2">ATCC BAA-1498</strain>
    </source>
</reference>
<gene>
    <name evidence="2" type="ORF">BARRO_10009</name>
</gene>
<evidence type="ECO:0000313" key="2">
    <source>
        <dbReference type="EMBL" id="CBI77076.1"/>
    </source>
</evidence>
<sequence length="45" mass="5400">MLLKYKPFLLGEYKGSQSLNGILAHFPLLWGFIWKLQEFFIKRKV</sequence>
<dbReference type="AlphaFoldDB" id="E6YJN8"/>
<dbReference type="EMBL" id="FN645455">
    <property type="protein sequence ID" value="CBI77076.1"/>
    <property type="molecule type" value="Genomic_DNA"/>
</dbReference>
<keyword evidence="1" id="KW-0812">Transmembrane</keyword>
<accession>E6YJN8</accession>
<name>E6YJN8_9HYPH</name>
<evidence type="ECO:0000256" key="1">
    <source>
        <dbReference type="SAM" id="Phobius"/>
    </source>
</evidence>
<keyword evidence="1" id="KW-1133">Transmembrane helix</keyword>
<proteinExistence type="predicted"/>
<keyword evidence="1" id="KW-0472">Membrane</keyword>
<organism evidence="2">
    <name type="scientific">Bartonella rochalimae ATCC BAA-1498</name>
    <dbReference type="NCBI Taxonomy" id="685782"/>
    <lineage>
        <taxon>Bacteria</taxon>
        <taxon>Pseudomonadati</taxon>
        <taxon>Pseudomonadota</taxon>
        <taxon>Alphaproteobacteria</taxon>
        <taxon>Hyphomicrobiales</taxon>
        <taxon>Bartonellaceae</taxon>
        <taxon>Bartonella</taxon>
    </lineage>
</organism>
<feature type="transmembrane region" description="Helical" evidence="1">
    <location>
        <begin position="20"/>
        <end position="36"/>
    </location>
</feature>